<dbReference type="EMBL" id="DVKQ01000064">
    <property type="protein sequence ID" value="HIT37821.1"/>
    <property type="molecule type" value="Genomic_DNA"/>
</dbReference>
<feature type="active site" description="Acyl-thioester intermediate" evidence="2">
    <location>
        <position position="161"/>
    </location>
</feature>
<dbReference type="GO" id="GO:0016787">
    <property type="term" value="F:hydrolase activity"/>
    <property type="evidence" value="ECO:0007669"/>
    <property type="project" value="UniProtKB-KW"/>
</dbReference>
<sequence length="181" mass="20564">MLRKSLVSILLLTIYLSSCLLIYTNETNTKSIKTTNIEKNTNTGNYISSINEQDETIGTLTIDKINLSRNIYNINSSHNNVDENVTILNDDINLIVLAAHSGRGYIAYFDDLDKLELNDIVKLTYNNKNLIYKVTNIEEQIKDGTIEINKTNKQRLILTTCSKKDKNKQLVITSEKDDSNT</sequence>
<reference evidence="3" key="1">
    <citation type="submission" date="2020-10" db="EMBL/GenBank/DDBJ databases">
        <authorList>
            <person name="Gilroy R."/>
        </authorList>
    </citation>
    <scope>NUCLEOTIDE SEQUENCE</scope>
    <source>
        <strain evidence="3">CHK195-26880</strain>
    </source>
</reference>
<dbReference type="CDD" id="cd00004">
    <property type="entry name" value="Sortase"/>
    <property type="match status" value="1"/>
</dbReference>
<dbReference type="InterPro" id="IPR023365">
    <property type="entry name" value="Sortase_dom-sf"/>
</dbReference>
<feature type="active site" description="Proton donor/acceptor" evidence="2">
    <location>
        <position position="100"/>
    </location>
</feature>
<dbReference type="InterPro" id="IPR005754">
    <property type="entry name" value="Sortase"/>
</dbReference>
<accession>A0A9D1GBL7</accession>
<keyword evidence="1" id="KW-0378">Hydrolase</keyword>
<gene>
    <name evidence="3" type="ORF">IAB59_05045</name>
</gene>
<protein>
    <submittedName>
        <fullName evidence="3">Sortase</fullName>
    </submittedName>
</protein>
<evidence type="ECO:0000256" key="2">
    <source>
        <dbReference type="PIRSR" id="PIRSR605754-1"/>
    </source>
</evidence>
<dbReference type="AlphaFoldDB" id="A0A9D1GBL7"/>
<proteinExistence type="predicted"/>
<evidence type="ECO:0000313" key="3">
    <source>
        <dbReference type="EMBL" id="HIT37821.1"/>
    </source>
</evidence>
<dbReference type="Proteomes" id="UP000886833">
    <property type="component" value="Unassembled WGS sequence"/>
</dbReference>
<evidence type="ECO:0000256" key="1">
    <source>
        <dbReference type="ARBA" id="ARBA00022801"/>
    </source>
</evidence>
<name>A0A9D1GBL7_9FIRM</name>
<reference evidence="3" key="2">
    <citation type="journal article" date="2021" name="PeerJ">
        <title>Extensive microbial diversity within the chicken gut microbiome revealed by metagenomics and culture.</title>
        <authorList>
            <person name="Gilroy R."/>
            <person name="Ravi A."/>
            <person name="Getino M."/>
            <person name="Pursley I."/>
            <person name="Horton D.L."/>
            <person name="Alikhan N.F."/>
            <person name="Baker D."/>
            <person name="Gharbi K."/>
            <person name="Hall N."/>
            <person name="Watson M."/>
            <person name="Adriaenssens E.M."/>
            <person name="Foster-Nyarko E."/>
            <person name="Jarju S."/>
            <person name="Secka A."/>
            <person name="Antonio M."/>
            <person name="Oren A."/>
            <person name="Chaudhuri R.R."/>
            <person name="La Ragione R."/>
            <person name="Hildebrand F."/>
            <person name="Pallen M.J."/>
        </authorList>
    </citation>
    <scope>NUCLEOTIDE SEQUENCE</scope>
    <source>
        <strain evidence="3">CHK195-26880</strain>
    </source>
</reference>
<evidence type="ECO:0000313" key="4">
    <source>
        <dbReference type="Proteomes" id="UP000886833"/>
    </source>
</evidence>
<dbReference type="SUPFAM" id="SSF63817">
    <property type="entry name" value="Sortase"/>
    <property type="match status" value="1"/>
</dbReference>
<organism evidence="3 4">
    <name type="scientific">Candidatus Onthousia faecipullorum</name>
    <dbReference type="NCBI Taxonomy" id="2840887"/>
    <lineage>
        <taxon>Bacteria</taxon>
        <taxon>Bacillati</taxon>
        <taxon>Bacillota</taxon>
        <taxon>Bacilli</taxon>
        <taxon>Candidatus Onthousia</taxon>
    </lineage>
</organism>
<dbReference type="Gene3D" id="2.40.260.10">
    <property type="entry name" value="Sortase"/>
    <property type="match status" value="1"/>
</dbReference>
<dbReference type="Pfam" id="PF04203">
    <property type="entry name" value="Sortase"/>
    <property type="match status" value="1"/>
</dbReference>
<comment type="caution">
    <text evidence="3">The sequence shown here is derived from an EMBL/GenBank/DDBJ whole genome shotgun (WGS) entry which is preliminary data.</text>
</comment>